<comment type="subcellular location">
    <subcellularLocation>
        <location evidence="1">Membrane</location>
        <topology evidence="1">Multi-pass membrane protein</topology>
    </subcellularLocation>
</comment>
<dbReference type="RefSeq" id="WP_090069543.1">
    <property type="nucleotide sequence ID" value="NZ_FOFT01000012.1"/>
</dbReference>
<feature type="transmembrane region" description="Helical" evidence="5">
    <location>
        <begin position="49"/>
        <end position="72"/>
    </location>
</feature>
<feature type="transmembrane region" description="Helical" evidence="5">
    <location>
        <begin position="93"/>
        <end position="111"/>
    </location>
</feature>
<protein>
    <submittedName>
        <fullName evidence="7">ABC-2 type transport system permease protein</fullName>
    </submittedName>
</protein>
<evidence type="ECO:0000256" key="2">
    <source>
        <dbReference type="ARBA" id="ARBA00022692"/>
    </source>
</evidence>
<feature type="transmembrane region" description="Helical" evidence="5">
    <location>
        <begin position="218"/>
        <end position="239"/>
    </location>
</feature>
<evidence type="ECO:0000313" key="7">
    <source>
        <dbReference type="EMBL" id="SES37410.1"/>
    </source>
</evidence>
<evidence type="ECO:0000256" key="4">
    <source>
        <dbReference type="ARBA" id="ARBA00023136"/>
    </source>
</evidence>
<sequence>MRGFLTGVRMQLWLVRRQPDSLMTLCTIPFTTVMLLSIVIHAARPDLAAAAMIAPALIGLWTFSMSLASDVISGERWIGSLELGMSAPRELHPVFLGRIAAVMALGVIPLGETWLLGWLFFDVAPSVHHPWLFALTMVASLFAMAGTSLLIAAALLLSRNGDVFQNFLSFPIYLLSGVMVPVSYLPGFVEPLSRLVFLSWSADLMRDSMKDAPVSGEALRLLAIAVLGALALVAGRALLAATLRRAREIGTVTYA</sequence>
<evidence type="ECO:0000256" key="5">
    <source>
        <dbReference type="SAM" id="Phobius"/>
    </source>
</evidence>
<dbReference type="PANTHER" id="PTHR43229:SF6">
    <property type="entry name" value="ABC-TYPE MULTIDRUG TRANSPORT SYSTEM, PERMEASE COMPONENT"/>
    <property type="match status" value="1"/>
</dbReference>
<dbReference type="AlphaFoldDB" id="A0A1H9WTY4"/>
<dbReference type="PANTHER" id="PTHR43229">
    <property type="entry name" value="NODULATION PROTEIN J"/>
    <property type="match status" value="1"/>
</dbReference>
<organism evidence="7 8">
    <name type="scientific">Lentzea flaviverrucosa</name>
    <dbReference type="NCBI Taxonomy" id="200379"/>
    <lineage>
        <taxon>Bacteria</taxon>
        <taxon>Bacillati</taxon>
        <taxon>Actinomycetota</taxon>
        <taxon>Actinomycetes</taxon>
        <taxon>Pseudonocardiales</taxon>
        <taxon>Pseudonocardiaceae</taxon>
        <taxon>Lentzea</taxon>
    </lineage>
</organism>
<name>A0A1H9WTY4_9PSEU</name>
<feature type="transmembrane region" description="Helical" evidence="5">
    <location>
        <begin position="131"/>
        <end position="158"/>
    </location>
</feature>
<keyword evidence="4 5" id="KW-0472">Membrane</keyword>
<accession>A0A1H9WTY4</accession>
<dbReference type="OrthoDB" id="9255971at2"/>
<dbReference type="GO" id="GO:0016020">
    <property type="term" value="C:membrane"/>
    <property type="evidence" value="ECO:0007669"/>
    <property type="project" value="UniProtKB-SubCell"/>
</dbReference>
<evidence type="ECO:0000313" key="8">
    <source>
        <dbReference type="Proteomes" id="UP000199028"/>
    </source>
</evidence>
<gene>
    <name evidence="7" type="ORF">SAMN05216195_112230</name>
</gene>
<dbReference type="Pfam" id="PF01061">
    <property type="entry name" value="ABC2_membrane"/>
    <property type="match status" value="1"/>
</dbReference>
<evidence type="ECO:0000259" key="6">
    <source>
        <dbReference type="Pfam" id="PF01061"/>
    </source>
</evidence>
<evidence type="ECO:0000256" key="1">
    <source>
        <dbReference type="ARBA" id="ARBA00004141"/>
    </source>
</evidence>
<dbReference type="EMBL" id="FOFT01000012">
    <property type="protein sequence ID" value="SES37410.1"/>
    <property type="molecule type" value="Genomic_DNA"/>
</dbReference>
<keyword evidence="8" id="KW-1185">Reference proteome</keyword>
<evidence type="ECO:0000256" key="3">
    <source>
        <dbReference type="ARBA" id="ARBA00022989"/>
    </source>
</evidence>
<feature type="domain" description="ABC-2 type transporter transmembrane" evidence="6">
    <location>
        <begin position="10"/>
        <end position="209"/>
    </location>
</feature>
<keyword evidence="3 5" id="KW-1133">Transmembrane helix</keyword>
<reference evidence="8" key="1">
    <citation type="submission" date="2016-10" db="EMBL/GenBank/DDBJ databases">
        <authorList>
            <person name="Varghese N."/>
            <person name="Submissions S."/>
        </authorList>
    </citation>
    <scope>NUCLEOTIDE SEQUENCE [LARGE SCALE GENOMIC DNA]</scope>
    <source>
        <strain evidence="8">CGMCC 4.578</strain>
    </source>
</reference>
<dbReference type="GO" id="GO:0140359">
    <property type="term" value="F:ABC-type transporter activity"/>
    <property type="evidence" value="ECO:0007669"/>
    <property type="project" value="InterPro"/>
</dbReference>
<proteinExistence type="predicted"/>
<feature type="transmembrane region" description="Helical" evidence="5">
    <location>
        <begin position="21"/>
        <end position="43"/>
    </location>
</feature>
<dbReference type="InterPro" id="IPR051784">
    <property type="entry name" value="Nod_factor_ABC_transporter"/>
</dbReference>
<feature type="transmembrane region" description="Helical" evidence="5">
    <location>
        <begin position="170"/>
        <end position="189"/>
    </location>
</feature>
<dbReference type="InterPro" id="IPR013525">
    <property type="entry name" value="ABC2_TM"/>
</dbReference>
<dbReference type="Proteomes" id="UP000199028">
    <property type="component" value="Unassembled WGS sequence"/>
</dbReference>
<keyword evidence="2 5" id="KW-0812">Transmembrane</keyword>